<proteinExistence type="predicted"/>
<feature type="transmembrane region" description="Helical" evidence="1">
    <location>
        <begin position="18"/>
        <end position="36"/>
    </location>
</feature>
<keyword evidence="1" id="KW-0472">Membrane</keyword>
<protein>
    <submittedName>
        <fullName evidence="2">Uncharacterized protein</fullName>
    </submittedName>
</protein>
<accession>A0A0W8FU59</accession>
<reference evidence="2" key="1">
    <citation type="journal article" date="2015" name="Proc. Natl. Acad. Sci. U.S.A.">
        <title>Networks of energetic and metabolic interactions define dynamics in microbial communities.</title>
        <authorList>
            <person name="Embree M."/>
            <person name="Liu J.K."/>
            <person name="Al-Bassam M.M."/>
            <person name="Zengler K."/>
        </authorList>
    </citation>
    <scope>NUCLEOTIDE SEQUENCE</scope>
</reference>
<evidence type="ECO:0000313" key="2">
    <source>
        <dbReference type="EMBL" id="KUG24411.1"/>
    </source>
</evidence>
<sequence length="37" mass="4852">MRRAFAFGRKDKKILKRFIFFYCVVWFYLMLNIFRYY</sequence>
<gene>
    <name evidence="2" type="ORF">ASZ90_005788</name>
</gene>
<evidence type="ECO:0000256" key="1">
    <source>
        <dbReference type="SAM" id="Phobius"/>
    </source>
</evidence>
<comment type="caution">
    <text evidence="2">The sequence shown here is derived from an EMBL/GenBank/DDBJ whole genome shotgun (WGS) entry which is preliminary data.</text>
</comment>
<dbReference type="AlphaFoldDB" id="A0A0W8FU59"/>
<organism evidence="2">
    <name type="scientific">hydrocarbon metagenome</name>
    <dbReference type="NCBI Taxonomy" id="938273"/>
    <lineage>
        <taxon>unclassified sequences</taxon>
        <taxon>metagenomes</taxon>
        <taxon>ecological metagenomes</taxon>
    </lineage>
</organism>
<dbReference type="EMBL" id="LNQE01000849">
    <property type="protein sequence ID" value="KUG24411.1"/>
    <property type="molecule type" value="Genomic_DNA"/>
</dbReference>
<name>A0A0W8FU59_9ZZZZ</name>
<keyword evidence="1" id="KW-0812">Transmembrane</keyword>
<keyword evidence="1" id="KW-1133">Transmembrane helix</keyword>